<proteinExistence type="predicted"/>
<evidence type="ECO:0000313" key="2">
    <source>
        <dbReference type="Proteomes" id="UP000075420"/>
    </source>
</evidence>
<dbReference type="Proteomes" id="UP000075420">
    <property type="component" value="Unassembled WGS sequence"/>
</dbReference>
<protein>
    <submittedName>
        <fullName evidence="1">Uncharacterized protein</fullName>
    </submittedName>
</protein>
<gene>
    <name evidence="1" type="ORF">BE08_44350</name>
</gene>
<dbReference type="EMBL" id="JELY01002959">
    <property type="protein sequence ID" value="KYF51154.1"/>
    <property type="molecule type" value="Genomic_DNA"/>
</dbReference>
<dbReference type="AlphaFoldDB" id="A0A150P617"/>
<comment type="caution">
    <text evidence="1">The sequence shown here is derived from an EMBL/GenBank/DDBJ whole genome shotgun (WGS) entry which is preliminary data.</text>
</comment>
<accession>A0A150P617</accession>
<reference evidence="1 2" key="1">
    <citation type="submission" date="2014-02" db="EMBL/GenBank/DDBJ databases">
        <title>The small core and large imbalanced accessory genome model reveals a collaborative survival strategy of Sorangium cellulosum strains in nature.</title>
        <authorList>
            <person name="Han K."/>
            <person name="Peng R."/>
            <person name="Blom J."/>
            <person name="Li Y.-Z."/>
        </authorList>
    </citation>
    <scope>NUCLEOTIDE SEQUENCE [LARGE SCALE GENOMIC DNA]</scope>
    <source>
        <strain evidence="1 2">So0157-25</strain>
    </source>
</reference>
<organism evidence="1 2">
    <name type="scientific">Sorangium cellulosum</name>
    <name type="common">Polyangium cellulosum</name>
    <dbReference type="NCBI Taxonomy" id="56"/>
    <lineage>
        <taxon>Bacteria</taxon>
        <taxon>Pseudomonadati</taxon>
        <taxon>Myxococcota</taxon>
        <taxon>Polyangia</taxon>
        <taxon>Polyangiales</taxon>
        <taxon>Polyangiaceae</taxon>
        <taxon>Sorangium</taxon>
    </lineage>
</organism>
<evidence type="ECO:0000313" key="1">
    <source>
        <dbReference type="EMBL" id="KYF51154.1"/>
    </source>
</evidence>
<name>A0A150P617_SORCE</name>
<sequence length="91" mass="10103">MSALPYHDLLQAPGIQWHQVKGADTWIGVNDKLQERPLLWRVPYVMVSRLEGPQDEVLVWQGGPIGAGTYHLGPWAGGHGRLPITLGTLQR</sequence>